<dbReference type="EC" id="2.1.1.-" evidence="3"/>
<dbReference type="Pfam" id="PF01230">
    <property type="entry name" value="HIT"/>
    <property type="match status" value="1"/>
</dbReference>
<name>A0ABW6WN43_9ACTN</name>
<dbReference type="PANTHER" id="PTHR46648:SF1">
    <property type="entry name" value="ADENOSINE 5'-MONOPHOSPHORAMIDASE HNT1"/>
    <property type="match status" value="1"/>
</dbReference>
<evidence type="ECO:0000259" key="2">
    <source>
        <dbReference type="PROSITE" id="PS51084"/>
    </source>
</evidence>
<sequence>MRPVAADCHACRLNDQFESLPPREHIAADDSWRVAHAFNSSLPGWLVLLPRRHVTSIADLTPAEAATLGTWQVRLSQALRTVTGCAKTYVIQLAEKEGFAHVHFHIVPRAADLRAEHRGPAIFHYLTDGDPLTEPQRDEVALSLRAALA</sequence>
<organism evidence="3 4">
    <name type="scientific">Paractinoplanes globisporus</name>
    <dbReference type="NCBI Taxonomy" id="113565"/>
    <lineage>
        <taxon>Bacteria</taxon>
        <taxon>Bacillati</taxon>
        <taxon>Actinomycetota</taxon>
        <taxon>Actinomycetes</taxon>
        <taxon>Micromonosporales</taxon>
        <taxon>Micromonosporaceae</taxon>
        <taxon>Paractinoplanes</taxon>
    </lineage>
</organism>
<reference evidence="3 4" key="1">
    <citation type="submission" date="2024-10" db="EMBL/GenBank/DDBJ databases">
        <title>The Natural Products Discovery Center: Release of the First 8490 Sequenced Strains for Exploring Actinobacteria Biosynthetic Diversity.</title>
        <authorList>
            <person name="Kalkreuter E."/>
            <person name="Kautsar S.A."/>
            <person name="Yang D."/>
            <person name="Bader C.D."/>
            <person name="Teijaro C.N."/>
            <person name="Fluegel L."/>
            <person name="Davis C.M."/>
            <person name="Simpson J.R."/>
            <person name="Lauterbach L."/>
            <person name="Steele A.D."/>
            <person name="Gui C."/>
            <person name="Meng S."/>
            <person name="Li G."/>
            <person name="Viehrig K."/>
            <person name="Ye F."/>
            <person name="Su P."/>
            <person name="Kiefer A.F."/>
            <person name="Nichols A."/>
            <person name="Cepeda A.J."/>
            <person name="Yan W."/>
            <person name="Fan B."/>
            <person name="Jiang Y."/>
            <person name="Adhikari A."/>
            <person name="Zheng C.-J."/>
            <person name="Schuster L."/>
            <person name="Cowan T.M."/>
            <person name="Smanski M.J."/>
            <person name="Chevrette M.G."/>
            <person name="De Carvalho L.P.S."/>
            <person name="Shen B."/>
        </authorList>
    </citation>
    <scope>NUCLEOTIDE SEQUENCE [LARGE SCALE GENOMIC DNA]</scope>
    <source>
        <strain evidence="3 4">NPDC000087</strain>
    </source>
</reference>
<evidence type="ECO:0000313" key="4">
    <source>
        <dbReference type="Proteomes" id="UP001602245"/>
    </source>
</evidence>
<dbReference type="InterPro" id="IPR036265">
    <property type="entry name" value="HIT-like_sf"/>
</dbReference>
<proteinExistence type="predicted"/>
<dbReference type="Gene3D" id="3.30.428.10">
    <property type="entry name" value="HIT-like"/>
    <property type="match status" value="1"/>
</dbReference>
<feature type="short sequence motif" description="Histidine triad motif" evidence="1">
    <location>
        <begin position="101"/>
        <end position="105"/>
    </location>
</feature>
<dbReference type="InterPro" id="IPR011146">
    <property type="entry name" value="HIT-like"/>
</dbReference>
<dbReference type="PROSITE" id="PS51084">
    <property type="entry name" value="HIT_2"/>
    <property type="match status" value="1"/>
</dbReference>
<evidence type="ECO:0000313" key="3">
    <source>
        <dbReference type="EMBL" id="MFF5294413.1"/>
    </source>
</evidence>
<dbReference type="SUPFAM" id="SSF54197">
    <property type="entry name" value="HIT-like"/>
    <property type="match status" value="1"/>
</dbReference>
<feature type="domain" description="HIT" evidence="2">
    <location>
        <begin position="43"/>
        <end position="116"/>
    </location>
</feature>
<dbReference type="GO" id="GO:0032259">
    <property type="term" value="P:methylation"/>
    <property type="evidence" value="ECO:0007669"/>
    <property type="project" value="UniProtKB-KW"/>
</dbReference>
<dbReference type="PANTHER" id="PTHR46648">
    <property type="entry name" value="HIT FAMILY PROTEIN 1"/>
    <property type="match status" value="1"/>
</dbReference>
<dbReference type="Proteomes" id="UP001602245">
    <property type="component" value="Unassembled WGS sequence"/>
</dbReference>
<gene>
    <name evidence="3" type="ORF">ACFY35_33670</name>
</gene>
<comment type="caution">
    <text evidence="3">The sequence shown here is derived from an EMBL/GenBank/DDBJ whole genome shotgun (WGS) entry which is preliminary data.</text>
</comment>
<evidence type="ECO:0000256" key="1">
    <source>
        <dbReference type="PROSITE-ProRule" id="PRU00464"/>
    </source>
</evidence>
<keyword evidence="3" id="KW-0808">Transferase</keyword>
<keyword evidence="3" id="KW-0489">Methyltransferase</keyword>
<protein>
    <submittedName>
        <fullName evidence="3">HIT family protein</fullName>
        <ecNumber evidence="3">2.1.1.-</ecNumber>
    </submittedName>
</protein>
<dbReference type="EMBL" id="JBIAZU010000006">
    <property type="protein sequence ID" value="MFF5294413.1"/>
    <property type="molecule type" value="Genomic_DNA"/>
</dbReference>
<keyword evidence="4" id="KW-1185">Reference proteome</keyword>
<dbReference type="InterPro" id="IPR001310">
    <property type="entry name" value="Histidine_triad_HIT"/>
</dbReference>
<accession>A0ABW6WN43</accession>
<dbReference type="RefSeq" id="WP_020514780.1">
    <property type="nucleotide sequence ID" value="NZ_JBIAZU010000006.1"/>
</dbReference>
<dbReference type="GO" id="GO:0008168">
    <property type="term" value="F:methyltransferase activity"/>
    <property type="evidence" value="ECO:0007669"/>
    <property type="project" value="UniProtKB-KW"/>
</dbReference>